<evidence type="ECO:0000256" key="7">
    <source>
        <dbReference type="ARBA" id="ARBA00022490"/>
    </source>
</evidence>
<feature type="domain" description="tRNA methyltransferase TRMD/TRM10-type" evidence="19">
    <location>
        <begin position="1"/>
        <end position="224"/>
    </location>
</feature>
<feature type="region of interest" description="Disordered" evidence="18">
    <location>
        <begin position="224"/>
        <end position="262"/>
    </location>
</feature>
<dbReference type="SUPFAM" id="SSF75217">
    <property type="entry name" value="alpha/beta knot"/>
    <property type="match status" value="1"/>
</dbReference>
<evidence type="ECO:0000256" key="10">
    <source>
        <dbReference type="ARBA" id="ARBA00022691"/>
    </source>
</evidence>
<comment type="catalytic activity">
    <reaction evidence="14 15 17">
        <text>guanosine(37) in tRNA + S-adenosyl-L-methionine = N(1)-methylguanosine(37) in tRNA + S-adenosyl-L-homocysteine + H(+)</text>
        <dbReference type="Rhea" id="RHEA:36899"/>
        <dbReference type="Rhea" id="RHEA-COMP:10145"/>
        <dbReference type="Rhea" id="RHEA-COMP:10147"/>
        <dbReference type="ChEBI" id="CHEBI:15378"/>
        <dbReference type="ChEBI" id="CHEBI:57856"/>
        <dbReference type="ChEBI" id="CHEBI:59789"/>
        <dbReference type="ChEBI" id="CHEBI:73542"/>
        <dbReference type="ChEBI" id="CHEBI:74269"/>
        <dbReference type="EC" id="2.1.1.228"/>
    </reaction>
</comment>
<keyword evidence="9 15" id="KW-0808">Transferase</keyword>
<evidence type="ECO:0000256" key="2">
    <source>
        <dbReference type="ARBA" id="ARBA00004496"/>
    </source>
</evidence>
<dbReference type="InterPro" id="IPR029026">
    <property type="entry name" value="tRNA_m1G_MTases_N"/>
</dbReference>
<comment type="subcellular location">
    <subcellularLocation>
        <location evidence="2 15 17">Cytoplasm</location>
    </subcellularLocation>
</comment>
<comment type="similarity">
    <text evidence="3 15 17">Belongs to the RNA methyltransferase TrmD family.</text>
</comment>
<dbReference type="NCBIfam" id="NF000648">
    <property type="entry name" value="PRK00026.1"/>
    <property type="match status" value="1"/>
</dbReference>
<feature type="binding site" evidence="15 16">
    <location>
        <begin position="132"/>
        <end position="137"/>
    </location>
    <ligand>
        <name>S-adenosyl-L-methionine</name>
        <dbReference type="ChEBI" id="CHEBI:59789"/>
    </ligand>
</feature>
<dbReference type="Pfam" id="PF01746">
    <property type="entry name" value="tRNA_m1G_MT"/>
    <property type="match status" value="1"/>
</dbReference>
<evidence type="ECO:0000256" key="11">
    <source>
        <dbReference type="ARBA" id="ARBA00022694"/>
    </source>
</evidence>
<dbReference type="PIRSF" id="PIRSF000386">
    <property type="entry name" value="tRNA_mtase"/>
    <property type="match status" value="1"/>
</dbReference>
<gene>
    <name evidence="15 20" type="primary">trmD</name>
    <name evidence="20" type="ORF">G4L39_12925</name>
</gene>
<proteinExistence type="inferred from homology"/>
<dbReference type="InterPro" id="IPR029028">
    <property type="entry name" value="Alpha/beta_knot_MTases"/>
</dbReference>
<dbReference type="GO" id="GO:0005829">
    <property type="term" value="C:cytosol"/>
    <property type="evidence" value="ECO:0007669"/>
    <property type="project" value="TreeGrafter"/>
</dbReference>
<dbReference type="HAMAP" id="MF_00605">
    <property type="entry name" value="TrmD"/>
    <property type="match status" value="1"/>
</dbReference>
<name>A0A6M1RXT5_9BACT</name>
<dbReference type="PANTHER" id="PTHR46417">
    <property type="entry name" value="TRNA (GUANINE-N(1)-)-METHYLTRANSFERASE"/>
    <property type="match status" value="1"/>
</dbReference>
<dbReference type="InterPro" id="IPR002649">
    <property type="entry name" value="tRNA_m1G_MeTrfase_TrmD"/>
</dbReference>
<evidence type="ECO:0000256" key="17">
    <source>
        <dbReference type="RuleBase" id="RU003464"/>
    </source>
</evidence>
<evidence type="ECO:0000256" key="9">
    <source>
        <dbReference type="ARBA" id="ARBA00022679"/>
    </source>
</evidence>
<feature type="binding site" evidence="15 16">
    <location>
        <position position="112"/>
    </location>
    <ligand>
        <name>S-adenosyl-L-methionine</name>
        <dbReference type="ChEBI" id="CHEBI:59789"/>
    </ligand>
</feature>
<keyword evidence="8 15" id="KW-0489">Methyltransferase</keyword>
<evidence type="ECO:0000256" key="6">
    <source>
        <dbReference type="ARBA" id="ARBA00014679"/>
    </source>
</evidence>
<dbReference type="RefSeq" id="WP_165108714.1">
    <property type="nucleotide sequence ID" value="NZ_JAAKYA010000082.1"/>
</dbReference>
<dbReference type="CDD" id="cd18080">
    <property type="entry name" value="TrmD-like"/>
    <property type="match status" value="1"/>
</dbReference>
<evidence type="ECO:0000256" key="18">
    <source>
        <dbReference type="SAM" id="MobiDB-lite"/>
    </source>
</evidence>
<dbReference type="PANTHER" id="PTHR46417:SF1">
    <property type="entry name" value="TRNA (GUANINE-N(1)-)-METHYLTRANSFERASE"/>
    <property type="match status" value="1"/>
</dbReference>
<evidence type="ECO:0000256" key="3">
    <source>
        <dbReference type="ARBA" id="ARBA00007630"/>
    </source>
</evidence>
<evidence type="ECO:0000256" key="4">
    <source>
        <dbReference type="ARBA" id="ARBA00011738"/>
    </source>
</evidence>
<dbReference type="FunFam" id="1.10.1270.20:FF:000004">
    <property type="entry name" value="tRNA (guanine-N(1)-)-methyltransferase"/>
    <property type="match status" value="1"/>
</dbReference>
<comment type="subunit">
    <text evidence="4 15 17">Homodimer.</text>
</comment>
<dbReference type="Gene3D" id="1.10.1270.20">
    <property type="entry name" value="tRNA(m1g37)methyltransferase, domain 2"/>
    <property type="match status" value="1"/>
</dbReference>
<dbReference type="Proteomes" id="UP000477311">
    <property type="component" value="Unassembled WGS sequence"/>
</dbReference>
<protein>
    <recommendedName>
        <fullName evidence="6 15">tRNA (guanine-N(1)-)-methyltransferase</fullName>
        <ecNumber evidence="5 15">2.1.1.228</ecNumber>
    </recommendedName>
    <alternativeName>
        <fullName evidence="12 15">M1G-methyltransferase</fullName>
    </alternativeName>
    <alternativeName>
        <fullName evidence="13 15">tRNA [GM37] methyltransferase</fullName>
    </alternativeName>
</protein>
<dbReference type="GO" id="GO:0002939">
    <property type="term" value="P:tRNA N1-guanine methylation"/>
    <property type="evidence" value="ECO:0007669"/>
    <property type="project" value="TreeGrafter"/>
</dbReference>
<keyword evidence="11 15" id="KW-0819">tRNA processing</keyword>
<evidence type="ECO:0000256" key="1">
    <source>
        <dbReference type="ARBA" id="ARBA00002634"/>
    </source>
</evidence>
<dbReference type="Gene3D" id="3.40.1280.10">
    <property type="match status" value="1"/>
</dbReference>
<evidence type="ECO:0000259" key="19">
    <source>
        <dbReference type="Pfam" id="PF01746"/>
    </source>
</evidence>
<dbReference type="InterPro" id="IPR023148">
    <property type="entry name" value="tRNA_m1G_MeTrfase_C_sf"/>
</dbReference>
<evidence type="ECO:0000256" key="16">
    <source>
        <dbReference type="PIRSR" id="PIRSR000386-1"/>
    </source>
</evidence>
<comment type="caution">
    <text evidence="20">The sequence shown here is derived from an EMBL/GenBank/DDBJ whole genome shotgun (WGS) entry which is preliminary data.</text>
</comment>
<evidence type="ECO:0000256" key="14">
    <source>
        <dbReference type="ARBA" id="ARBA00047783"/>
    </source>
</evidence>
<sequence length="262" mass="29081">MRIDVLTLFPGMFTGPMDESILKRARATGKLDLRIYNLRDFTHDRHRTVDDRPFGGGPGMVLKPEPIFEAVETLKAEGDPPWVILLSPAGRVFHQGIARELAQRPRLLLICGSYEGVDERVREALVDDELSIGDYVLTNGALPAMVIIDAVTRLLPGVLGDEESAVDESFSRGLLEYPQYTRPAEFRGMRVPEVLLSGNHAAIAQWRAEQARRRTAERRPDLWARWLREHPGAGSPADPEARPPDSTGSARANPGDTGENTR</sequence>
<dbReference type="FunFam" id="3.40.1280.10:FF:000001">
    <property type="entry name" value="tRNA (guanine-N(1)-)-methyltransferase"/>
    <property type="match status" value="1"/>
</dbReference>
<evidence type="ECO:0000256" key="12">
    <source>
        <dbReference type="ARBA" id="ARBA00029736"/>
    </source>
</evidence>
<evidence type="ECO:0000313" key="20">
    <source>
        <dbReference type="EMBL" id="NGO40291.1"/>
    </source>
</evidence>
<dbReference type="GO" id="GO:0052906">
    <property type="term" value="F:tRNA (guanine(37)-N1)-methyltransferase activity"/>
    <property type="evidence" value="ECO:0007669"/>
    <property type="project" value="UniProtKB-UniRule"/>
</dbReference>
<evidence type="ECO:0000256" key="13">
    <source>
        <dbReference type="ARBA" id="ARBA00033392"/>
    </source>
</evidence>
<keyword evidence="10 15" id="KW-0949">S-adenosyl-L-methionine</keyword>
<dbReference type="EMBL" id="JAAKYA010000082">
    <property type="protein sequence ID" value="NGO40291.1"/>
    <property type="molecule type" value="Genomic_DNA"/>
</dbReference>
<keyword evidence="7 15" id="KW-0963">Cytoplasm</keyword>
<dbReference type="AlphaFoldDB" id="A0A6M1RXT5"/>
<keyword evidence="21" id="KW-1185">Reference proteome</keyword>
<comment type="function">
    <text evidence="1 15 17">Specifically methylates guanosine-37 in various tRNAs.</text>
</comment>
<accession>A0A6M1RXT5</accession>
<organism evidence="20 21">
    <name type="scientific">Limisphaera ngatamarikiensis</name>
    <dbReference type="NCBI Taxonomy" id="1324935"/>
    <lineage>
        <taxon>Bacteria</taxon>
        <taxon>Pseudomonadati</taxon>
        <taxon>Verrucomicrobiota</taxon>
        <taxon>Verrucomicrobiia</taxon>
        <taxon>Limisphaerales</taxon>
        <taxon>Limisphaeraceae</taxon>
        <taxon>Limisphaera</taxon>
    </lineage>
</organism>
<evidence type="ECO:0000256" key="15">
    <source>
        <dbReference type="HAMAP-Rule" id="MF_00605"/>
    </source>
</evidence>
<dbReference type="InterPro" id="IPR016009">
    <property type="entry name" value="tRNA_MeTrfase_TRMD/TRM10"/>
</dbReference>
<evidence type="ECO:0000313" key="21">
    <source>
        <dbReference type="Proteomes" id="UP000477311"/>
    </source>
</evidence>
<reference evidence="20 21" key="1">
    <citation type="submission" date="2020-02" db="EMBL/GenBank/DDBJ databases">
        <title>Draft genome sequence of Limisphaera ngatamarikiensis NGM72.4T, a thermophilic Verrucomicrobia grouped in subdivision 3.</title>
        <authorList>
            <person name="Carere C.R."/>
            <person name="Steen J."/>
            <person name="Hugenholtz P."/>
            <person name="Stott M.B."/>
        </authorList>
    </citation>
    <scope>NUCLEOTIDE SEQUENCE [LARGE SCALE GENOMIC DNA]</scope>
    <source>
        <strain evidence="20 21">NGM72.4</strain>
    </source>
</reference>
<evidence type="ECO:0000256" key="5">
    <source>
        <dbReference type="ARBA" id="ARBA00012807"/>
    </source>
</evidence>
<evidence type="ECO:0000256" key="8">
    <source>
        <dbReference type="ARBA" id="ARBA00022603"/>
    </source>
</evidence>
<dbReference type="NCBIfam" id="TIGR00088">
    <property type="entry name" value="trmD"/>
    <property type="match status" value="1"/>
</dbReference>
<dbReference type="EC" id="2.1.1.228" evidence="5 15"/>